<sequence length="400" mass="44726">MADAPPPAVTVIVPTFNREAYIAETLDSVLPQLRPGDDVLVVDDGSTDGTPALIGSGVGSGRWPLRYLRQENAGKSVALNRALAEVADDRLVWIVDDDDVAMAGALERMRRPLEEDAEPGFTFGHYDYLVREGGDWVTRPTPVFDHPDEPLHLSLLRRCFIHQPGMLVRRRCYAAVGPFDTALRRSQDYDMILRLSRAFRGLEVPGPLFHQRQHEGQRGAGEAAVAAEDRARAWMRYDALIFERVHADYPFDEFRAMVRPRGHAEGADLDVAARIARAGVMARKAQWGHAANDVASAAALLPDRPSRRLTPAELWDLSEVFGWAGHGLISLDDARPFFHALARLPRRERVRALRAVSARLPQRLRTALRRKRRDEAMLVLRAAALAGRSLLARRPRAPYE</sequence>
<feature type="domain" description="Glycosyltransferase 2-like" evidence="1">
    <location>
        <begin position="10"/>
        <end position="136"/>
    </location>
</feature>
<evidence type="ECO:0000259" key="1">
    <source>
        <dbReference type="Pfam" id="PF00535"/>
    </source>
</evidence>
<dbReference type="RefSeq" id="WP_095999748.1">
    <property type="nucleotide sequence ID" value="NZ_NSLI01000008.1"/>
</dbReference>
<protein>
    <recommendedName>
        <fullName evidence="1">Glycosyltransferase 2-like domain-containing protein</fullName>
    </recommendedName>
</protein>
<comment type="caution">
    <text evidence="2">The sequence shown here is derived from an EMBL/GenBank/DDBJ whole genome shotgun (WGS) entry which is preliminary data.</text>
</comment>
<accession>A0A2A2SAY4</accession>
<name>A0A2A2SAY4_9SPHN</name>
<dbReference type="Gene3D" id="3.90.550.10">
    <property type="entry name" value="Spore Coat Polysaccharide Biosynthesis Protein SpsA, Chain A"/>
    <property type="match status" value="1"/>
</dbReference>
<dbReference type="Proteomes" id="UP000218151">
    <property type="component" value="Unassembled WGS sequence"/>
</dbReference>
<dbReference type="EMBL" id="NSLI01000008">
    <property type="protein sequence ID" value="PAX06342.1"/>
    <property type="molecule type" value="Genomic_DNA"/>
</dbReference>
<keyword evidence="3" id="KW-1185">Reference proteome</keyword>
<reference evidence="3" key="1">
    <citation type="submission" date="2017-09" db="EMBL/GenBank/DDBJ databases">
        <authorList>
            <person name="Feng G."/>
            <person name="Zhu H."/>
        </authorList>
    </citation>
    <scope>NUCLEOTIDE SEQUENCE [LARGE SCALE GENOMIC DNA]</scope>
    <source>
        <strain evidence="3">1PNM-20</strain>
    </source>
</reference>
<dbReference type="OrthoDB" id="9807795at2"/>
<evidence type="ECO:0000313" key="3">
    <source>
        <dbReference type="Proteomes" id="UP000218151"/>
    </source>
</evidence>
<evidence type="ECO:0000313" key="2">
    <source>
        <dbReference type="EMBL" id="PAX06342.1"/>
    </source>
</evidence>
<organism evidence="2 3">
    <name type="scientific">Sphingomonas lenta</name>
    <dbReference type="NCBI Taxonomy" id="1141887"/>
    <lineage>
        <taxon>Bacteria</taxon>
        <taxon>Pseudomonadati</taxon>
        <taxon>Pseudomonadota</taxon>
        <taxon>Alphaproteobacteria</taxon>
        <taxon>Sphingomonadales</taxon>
        <taxon>Sphingomonadaceae</taxon>
        <taxon>Sphingomonas</taxon>
    </lineage>
</organism>
<gene>
    <name evidence="2" type="ORF">CKY28_17845</name>
</gene>
<dbReference type="InterPro" id="IPR050834">
    <property type="entry name" value="Glycosyltransf_2"/>
</dbReference>
<dbReference type="PANTHER" id="PTHR43685:SF2">
    <property type="entry name" value="GLYCOSYLTRANSFERASE 2-LIKE DOMAIN-CONTAINING PROTEIN"/>
    <property type="match status" value="1"/>
</dbReference>
<proteinExistence type="predicted"/>
<dbReference type="PANTHER" id="PTHR43685">
    <property type="entry name" value="GLYCOSYLTRANSFERASE"/>
    <property type="match status" value="1"/>
</dbReference>
<dbReference type="SUPFAM" id="SSF53448">
    <property type="entry name" value="Nucleotide-diphospho-sugar transferases"/>
    <property type="match status" value="1"/>
</dbReference>
<dbReference type="AlphaFoldDB" id="A0A2A2SAY4"/>
<dbReference type="Pfam" id="PF00535">
    <property type="entry name" value="Glycos_transf_2"/>
    <property type="match status" value="1"/>
</dbReference>
<dbReference type="InterPro" id="IPR029044">
    <property type="entry name" value="Nucleotide-diphossugar_trans"/>
</dbReference>
<dbReference type="InterPro" id="IPR001173">
    <property type="entry name" value="Glyco_trans_2-like"/>
</dbReference>